<sequence length="119" mass="12974">MAKTIQLSNAAFVFTDAATGQGYMRKLNEFEANLIAAQLSTLDGGQLKAGPVHPVEIRLVSVEEARLAKAIQVQNAPLEHCAAGKDGECYHRQCPQIRDNEPEHSSRHCPLDNGDDYDG</sequence>
<proteinExistence type="predicted"/>
<dbReference type="EMBL" id="JANFVX010000011">
    <property type="protein sequence ID" value="MCW0344934.1"/>
    <property type="molecule type" value="Genomic_DNA"/>
</dbReference>
<name>A0AAJ1D0D1_PANAN</name>
<accession>A0AAJ1D0D1</accession>
<reference evidence="2" key="1">
    <citation type="submission" date="2022-06" db="EMBL/GenBank/DDBJ databases">
        <title>Dynamics of rice microbiomes reveals core vertical transmitted seed endophytes.</title>
        <authorList>
            <person name="Liao K."/>
            <person name="Zhang X."/>
        </authorList>
    </citation>
    <scope>NUCLEOTIDE SEQUENCE</scope>
    <source>
        <strain evidence="2">JT1-17</strain>
    </source>
</reference>
<dbReference type="AlphaFoldDB" id="A0AAJ1D0D1"/>
<comment type="caution">
    <text evidence="2">The sequence shown here is derived from an EMBL/GenBank/DDBJ whole genome shotgun (WGS) entry which is preliminary data.</text>
</comment>
<protein>
    <submittedName>
        <fullName evidence="2">Uncharacterized protein</fullName>
    </submittedName>
</protein>
<evidence type="ECO:0000313" key="3">
    <source>
        <dbReference type="Proteomes" id="UP001208888"/>
    </source>
</evidence>
<dbReference type="Proteomes" id="UP001208888">
    <property type="component" value="Unassembled WGS sequence"/>
</dbReference>
<organism evidence="2 3">
    <name type="scientific">Pantoea ananas</name>
    <name type="common">Erwinia uredovora</name>
    <dbReference type="NCBI Taxonomy" id="553"/>
    <lineage>
        <taxon>Bacteria</taxon>
        <taxon>Pseudomonadati</taxon>
        <taxon>Pseudomonadota</taxon>
        <taxon>Gammaproteobacteria</taxon>
        <taxon>Enterobacterales</taxon>
        <taxon>Erwiniaceae</taxon>
        <taxon>Pantoea</taxon>
    </lineage>
</organism>
<gene>
    <name evidence="2" type="ORF">NB703_003027</name>
</gene>
<evidence type="ECO:0000313" key="2">
    <source>
        <dbReference type="EMBL" id="MCW0344934.1"/>
    </source>
</evidence>
<dbReference type="RefSeq" id="WP_264272038.1">
    <property type="nucleotide sequence ID" value="NZ_JANFVX010000011.1"/>
</dbReference>
<feature type="compositionally biased region" description="Basic and acidic residues" evidence="1">
    <location>
        <begin position="98"/>
        <end position="110"/>
    </location>
</feature>
<evidence type="ECO:0000256" key="1">
    <source>
        <dbReference type="SAM" id="MobiDB-lite"/>
    </source>
</evidence>
<feature type="region of interest" description="Disordered" evidence="1">
    <location>
        <begin position="98"/>
        <end position="119"/>
    </location>
</feature>